<keyword evidence="6 10" id="KW-0378">Hydrolase</keyword>
<comment type="caution">
    <text evidence="10">Lacks conserved residue(s) required for the propagation of feature annotation.</text>
</comment>
<sequence>MPFTYFIADLHLSAERSDISQCLFQFLDSDALQADALYVLGDLFEAWIGDDDQTPFNQQVASAFKRVADAGVSIFFIHGNRDFLIRERFAKQAGFTLLPEQVVIDLYGTPTLITHGDELCTQDVAYQKFRKKARGWWWPRLVLRLPLSTRRKIAENGRATSKENQKQLTTDIMDVTPQEVIDTMSRFNVTRLIHGHTHRPAIHDLTVNGQPAQRIVLGDWYDQGSILTVTKDNVSLTEHPFFQLTK</sequence>
<comment type="cofactor">
    <cofactor evidence="10">
        <name>Mn(2+)</name>
        <dbReference type="ChEBI" id="CHEBI:29035"/>
    </cofactor>
    <text evidence="10">Binds 2 Mn(2+) ions per subunit in a binuclear metal center.</text>
</comment>
<evidence type="ECO:0000256" key="2">
    <source>
        <dbReference type="ARBA" id="ARBA00022516"/>
    </source>
</evidence>
<comment type="function">
    <text evidence="10">Hydrolyzes the pyrophosphate bond of UDP-2,3-diacylglucosamine to yield 2,3-diacylglucosamine 1-phosphate (lipid X) and UMP by catalyzing the attack of water at the alpha-P atom. Involved in the biosynthesis of lipid A, a phosphorylated glycolipid that anchors the lipopolysaccharide to the outer membrane of the cell.</text>
</comment>
<dbReference type="PANTHER" id="PTHR34990">
    <property type="entry name" value="UDP-2,3-DIACYLGLUCOSAMINE HYDROLASE-RELATED"/>
    <property type="match status" value="1"/>
</dbReference>
<comment type="pathway">
    <text evidence="10">Glycolipid biosynthesis; lipid IV(A) biosynthesis; lipid IV(A) from (3R)-3-hydroxytetradecanoyl-[acyl-carrier-protein] and UDP-N-acetyl-alpha-D-glucosamine: step 4/6.</text>
</comment>
<feature type="binding site" evidence="10">
    <location>
        <position position="115"/>
    </location>
    <ligand>
        <name>Mn(2+)</name>
        <dbReference type="ChEBI" id="CHEBI:29035"/>
        <label>2</label>
    </ligand>
</feature>
<keyword evidence="1 10" id="KW-1003">Cell membrane</keyword>
<dbReference type="EMBL" id="BMZC01000019">
    <property type="protein sequence ID" value="GGZ81679.1"/>
    <property type="molecule type" value="Genomic_DNA"/>
</dbReference>
<dbReference type="GO" id="GO:0005737">
    <property type="term" value="C:cytoplasm"/>
    <property type="evidence" value="ECO:0007669"/>
    <property type="project" value="InterPro"/>
</dbReference>
<name>A0A8H9IH50_9ALTE</name>
<feature type="domain" description="Calcineurin-like phosphoesterase" evidence="11">
    <location>
        <begin position="5"/>
        <end position="200"/>
    </location>
</feature>
<feature type="binding site" evidence="10">
    <location>
        <position position="196"/>
    </location>
    <ligand>
        <name>Mn(2+)</name>
        <dbReference type="ChEBI" id="CHEBI:29035"/>
        <label>2</label>
    </ligand>
</feature>
<evidence type="ECO:0000313" key="13">
    <source>
        <dbReference type="Proteomes" id="UP000622604"/>
    </source>
</evidence>
<dbReference type="GO" id="GO:0019897">
    <property type="term" value="C:extrinsic component of plasma membrane"/>
    <property type="evidence" value="ECO:0007669"/>
    <property type="project" value="UniProtKB-UniRule"/>
</dbReference>
<feature type="binding site" evidence="10">
    <location>
        <position position="80"/>
    </location>
    <ligand>
        <name>Mn(2+)</name>
        <dbReference type="ChEBI" id="CHEBI:29035"/>
        <label>2</label>
    </ligand>
</feature>
<dbReference type="UniPathway" id="UPA00359">
    <property type="reaction ID" value="UER00480"/>
</dbReference>
<feature type="binding site" evidence="10">
    <location>
        <position position="123"/>
    </location>
    <ligand>
        <name>substrate</name>
    </ligand>
</feature>
<dbReference type="SUPFAM" id="SSF56300">
    <property type="entry name" value="Metallo-dependent phosphatases"/>
    <property type="match status" value="1"/>
</dbReference>
<dbReference type="Proteomes" id="UP000622604">
    <property type="component" value="Unassembled WGS sequence"/>
</dbReference>
<comment type="subcellular location">
    <subcellularLocation>
        <location evidence="10">Cell inner membrane</location>
        <topology evidence="10">Peripheral membrane protein</topology>
        <orientation evidence="10">Cytoplasmic side</orientation>
    </subcellularLocation>
</comment>
<reference evidence="12" key="2">
    <citation type="submission" date="2020-09" db="EMBL/GenBank/DDBJ databases">
        <authorList>
            <person name="Sun Q."/>
            <person name="Kim S."/>
        </authorList>
    </citation>
    <scope>NUCLEOTIDE SEQUENCE</scope>
    <source>
        <strain evidence="12">KCTC 32337</strain>
    </source>
</reference>
<comment type="caution">
    <text evidence="12">The sequence shown here is derived from an EMBL/GenBank/DDBJ whole genome shotgun (WGS) entry which is preliminary data.</text>
</comment>
<dbReference type="AlphaFoldDB" id="A0A8H9IH50"/>
<comment type="catalytic activity">
    <reaction evidence="10">
        <text>UDP-2-N,3-O-bis[(3R)-3-hydroxytetradecanoyl]-alpha-D-glucosamine + H2O = 2-N,3-O-bis[(3R)-3-hydroxytetradecanoyl]-alpha-D-glucosaminyl 1-phosphate + UMP + 2 H(+)</text>
        <dbReference type="Rhea" id="RHEA:25213"/>
        <dbReference type="ChEBI" id="CHEBI:15377"/>
        <dbReference type="ChEBI" id="CHEBI:15378"/>
        <dbReference type="ChEBI" id="CHEBI:57865"/>
        <dbReference type="ChEBI" id="CHEBI:57957"/>
        <dbReference type="ChEBI" id="CHEBI:78847"/>
        <dbReference type="EC" id="3.6.1.54"/>
    </reaction>
</comment>
<evidence type="ECO:0000259" key="11">
    <source>
        <dbReference type="Pfam" id="PF00149"/>
    </source>
</evidence>
<keyword evidence="3 10" id="KW-0997">Cell inner membrane</keyword>
<dbReference type="GO" id="GO:0008758">
    <property type="term" value="F:UDP-2,3-diacylglucosamine hydrolase activity"/>
    <property type="evidence" value="ECO:0007669"/>
    <property type="project" value="UniProtKB-UniRule"/>
</dbReference>
<evidence type="ECO:0000256" key="6">
    <source>
        <dbReference type="ARBA" id="ARBA00022801"/>
    </source>
</evidence>
<feature type="binding site" evidence="10">
    <location>
        <position position="198"/>
    </location>
    <ligand>
        <name>Mn(2+)</name>
        <dbReference type="ChEBI" id="CHEBI:29035"/>
        <label>1</label>
    </ligand>
</feature>
<evidence type="ECO:0000256" key="1">
    <source>
        <dbReference type="ARBA" id="ARBA00022475"/>
    </source>
</evidence>
<dbReference type="Pfam" id="PF00149">
    <property type="entry name" value="Metallophos"/>
    <property type="match status" value="1"/>
</dbReference>
<comment type="similarity">
    <text evidence="10">Belongs to the LpxH family.</text>
</comment>
<keyword evidence="2 10" id="KW-0444">Lipid biosynthesis</keyword>
<feature type="binding site" evidence="10">
    <location>
        <position position="11"/>
    </location>
    <ligand>
        <name>Mn(2+)</name>
        <dbReference type="ChEBI" id="CHEBI:29035"/>
        <label>1</label>
    </ligand>
</feature>
<dbReference type="InterPro" id="IPR043461">
    <property type="entry name" value="LpxH-like"/>
</dbReference>
<feature type="binding site" evidence="10">
    <location>
        <begin position="80"/>
        <end position="81"/>
    </location>
    <ligand>
        <name>substrate</name>
    </ligand>
</feature>
<feature type="binding site" evidence="10">
    <location>
        <position position="165"/>
    </location>
    <ligand>
        <name>substrate</name>
    </ligand>
</feature>
<dbReference type="GO" id="GO:0030145">
    <property type="term" value="F:manganese ion binding"/>
    <property type="evidence" value="ECO:0007669"/>
    <property type="project" value="UniProtKB-UniRule"/>
</dbReference>
<feature type="binding site" evidence="10">
    <location>
        <position position="42"/>
    </location>
    <ligand>
        <name>Mn(2+)</name>
        <dbReference type="ChEBI" id="CHEBI:29035"/>
        <label>1</label>
    </ligand>
</feature>
<evidence type="ECO:0000256" key="9">
    <source>
        <dbReference type="ARBA" id="ARBA00023211"/>
    </source>
</evidence>
<evidence type="ECO:0000256" key="5">
    <source>
        <dbReference type="ARBA" id="ARBA00022723"/>
    </source>
</evidence>
<evidence type="ECO:0000313" key="12">
    <source>
        <dbReference type="EMBL" id="GGZ81679.1"/>
    </source>
</evidence>
<keyword evidence="4 10" id="KW-0441">Lipid A biosynthesis</keyword>
<dbReference type="CDD" id="cd07398">
    <property type="entry name" value="MPP_YbbF-LpxH"/>
    <property type="match status" value="1"/>
</dbReference>
<dbReference type="InterPro" id="IPR010138">
    <property type="entry name" value="UDP-diacylglucosamine_Hdrlase"/>
</dbReference>
<dbReference type="HAMAP" id="MF_00575">
    <property type="entry name" value="LpxH"/>
    <property type="match status" value="1"/>
</dbReference>
<dbReference type="InterPro" id="IPR004843">
    <property type="entry name" value="Calcineurin-like_PHP"/>
</dbReference>
<feature type="binding site" evidence="10">
    <location>
        <position position="9"/>
    </location>
    <ligand>
        <name>Mn(2+)</name>
        <dbReference type="ChEBI" id="CHEBI:29035"/>
        <label>1</label>
    </ligand>
</feature>
<feature type="binding site" evidence="10">
    <location>
        <position position="161"/>
    </location>
    <ligand>
        <name>substrate</name>
    </ligand>
</feature>
<feature type="binding site" evidence="10">
    <location>
        <position position="42"/>
    </location>
    <ligand>
        <name>Mn(2+)</name>
        <dbReference type="ChEBI" id="CHEBI:29035"/>
        <label>2</label>
    </ligand>
</feature>
<accession>A0A8H9IH50</accession>
<dbReference type="RefSeq" id="WP_007987774.1">
    <property type="nucleotide sequence ID" value="NZ_BMZC01000019.1"/>
</dbReference>
<evidence type="ECO:0000256" key="8">
    <source>
        <dbReference type="ARBA" id="ARBA00023136"/>
    </source>
</evidence>
<proteinExistence type="inferred from homology"/>
<dbReference type="PANTHER" id="PTHR34990:SF1">
    <property type="entry name" value="UDP-2,3-DIACYLGLUCOSAMINE HYDROLASE"/>
    <property type="match status" value="1"/>
</dbReference>
<keyword evidence="9 10" id="KW-0464">Manganese</keyword>
<keyword evidence="5 10" id="KW-0479">Metal-binding</keyword>
<dbReference type="GO" id="GO:0009245">
    <property type="term" value="P:lipid A biosynthetic process"/>
    <property type="evidence" value="ECO:0007669"/>
    <property type="project" value="UniProtKB-UniRule"/>
</dbReference>
<reference evidence="12" key="1">
    <citation type="journal article" date="2014" name="Int. J. Syst. Evol. Microbiol.">
        <title>Complete genome sequence of Corynebacterium casei LMG S-19264T (=DSM 44701T), isolated from a smear-ripened cheese.</title>
        <authorList>
            <consortium name="US DOE Joint Genome Institute (JGI-PGF)"/>
            <person name="Walter F."/>
            <person name="Albersmeier A."/>
            <person name="Kalinowski J."/>
            <person name="Ruckert C."/>
        </authorList>
    </citation>
    <scope>NUCLEOTIDE SEQUENCE</scope>
    <source>
        <strain evidence="12">KCTC 32337</strain>
    </source>
</reference>
<dbReference type="Gene3D" id="3.60.21.10">
    <property type="match status" value="1"/>
</dbReference>
<dbReference type="EC" id="3.6.1.54" evidence="10"/>
<evidence type="ECO:0000256" key="4">
    <source>
        <dbReference type="ARBA" id="ARBA00022556"/>
    </source>
</evidence>
<evidence type="ECO:0000256" key="3">
    <source>
        <dbReference type="ARBA" id="ARBA00022519"/>
    </source>
</evidence>
<dbReference type="NCBIfam" id="NF003743">
    <property type="entry name" value="PRK05340.1"/>
    <property type="match status" value="1"/>
</dbReference>
<evidence type="ECO:0000256" key="10">
    <source>
        <dbReference type="HAMAP-Rule" id="MF_00575"/>
    </source>
</evidence>
<protein>
    <recommendedName>
        <fullName evidence="10">UDP-2,3-diacylglucosamine hydrolase</fullName>
        <ecNumber evidence="10">3.6.1.54</ecNumber>
    </recommendedName>
    <alternativeName>
        <fullName evidence="10">UDP-2,3-diacylglucosamine diphosphatase</fullName>
    </alternativeName>
</protein>
<gene>
    <name evidence="10 12" type="primary">lpxH</name>
    <name evidence="12" type="ORF">GCM10011274_44290</name>
</gene>
<feature type="binding site" evidence="10">
    <location>
        <position position="196"/>
    </location>
    <ligand>
        <name>substrate</name>
    </ligand>
</feature>
<organism evidence="12 13">
    <name type="scientific">Paraglaciecola chathamensis</name>
    <dbReference type="NCBI Taxonomy" id="368405"/>
    <lineage>
        <taxon>Bacteria</taxon>
        <taxon>Pseudomonadati</taxon>
        <taxon>Pseudomonadota</taxon>
        <taxon>Gammaproteobacteria</taxon>
        <taxon>Alteromonadales</taxon>
        <taxon>Alteromonadaceae</taxon>
        <taxon>Paraglaciecola</taxon>
    </lineage>
</organism>
<dbReference type="InterPro" id="IPR029052">
    <property type="entry name" value="Metallo-depent_PP-like"/>
</dbReference>
<evidence type="ECO:0000256" key="7">
    <source>
        <dbReference type="ARBA" id="ARBA00023098"/>
    </source>
</evidence>
<dbReference type="NCBIfam" id="TIGR01854">
    <property type="entry name" value="lipid_A_lpxH"/>
    <property type="match status" value="1"/>
</dbReference>
<keyword evidence="7 10" id="KW-0443">Lipid metabolism</keyword>
<keyword evidence="8 10" id="KW-0472">Membrane</keyword>